<name>A0ACC1BZP6_9ROSI</name>
<evidence type="ECO:0000313" key="1">
    <source>
        <dbReference type="EMBL" id="KAJ0105461.1"/>
    </source>
</evidence>
<dbReference type="Proteomes" id="UP001164250">
    <property type="component" value="Chromosome 2"/>
</dbReference>
<organism evidence="1 2">
    <name type="scientific">Pistacia atlantica</name>
    <dbReference type="NCBI Taxonomy" id="434234"/>
    <lineage>
        <taxon>Eukaryota</taxon>
        <taxon>Viridiplantae</taxon>
        <taxon>Streptophyta</taxon>
        <taxon>Embryophyta</taxon>
        <taxon>Tracheophyta</taxon>
        <taxon>Spermatophyta</taxon>
        <taxon>Magnoliopsida</taxon>
        <taxon>eudicotyledons</taxon>
        <taxon>Gunneridae</taxon>
        <taxon>Pentapetalae</taxon>
        <taxon>rosids</taxon>
        <taxon>malvids</taxon>
        <taxon>Sapindales</taxon>
        <taxon>Anacardiaceae</taxon>
        <taxon>Pistacia</taxon>
    </lineage>
</organism>
<evidence type="ECO:0000313" key="2">
    <source>
        <dbReference type="Proteomes" id="UP001164250"/>
    </source>
</evidence>
<protein>
    <submittedName>
        <fullName evidence="1">Uncharacterized protein</fullName>
    </submittedName>
</protein>
<gene>
    <name evidence="1" type="ORF">Patl1_19411</name>
</gene>
<keyword evidence="2" id="KW-1185">Reference proteome</keyword>
<reference evidence="2" key="1">
    <citation type="journal article" date="2023" name="G3 (Bethesda)">
        <title>Genome assembly and association tests identify interacting loci associated with vigor, precocity, and sex in interspecific pistachio rootstocks.</title>
        <authorList>
            <person name="Palmer W."/>
            <person name="Jacygrad E."/>
            <person name="Sagayaradj S."/>
            <person name="Cavanaugh K."/>
            <person name="Han R."/>
            <person name="Bertier L."/>
            <person name="Beede B."/>
            <person name="Kafkas S."/>
            <person name="Golino D."/>
            <person name="Preece J."/>
            <person name="Michelmore R."/>
        </authorList>
    </citation>
    <scope>NUCLEOTIDE SEQUENCE [LARGE SCALE GENOMIC DNA]</scope>
</reference>
<dbReference type="EMBL" id="CM047898">
    <property type="protein sequence ID" value="KAJ0105461.1"/>
    <property type="molecule type" value="Genomic_DNA"/>
</dbReference>
<sequence length="53" mass="6072">MVFLISSLAECERLPFDLPEAEEELVAGYNNKLEMIEDDLTQVFQSRKSVIIP</sequence>
<proteinExistence type="predicted"/>
<comment type="caution">
    <text evidence="1">The sequence shown here is derived from an EMBL/GenBank/DDBJ whole genome shotgun (WGS) entry which is preliminary data.</text>
</comment>
<accession>A0ACC1BZP6</accession>